<feature type="signal peptide" evidence="1">
    <location>
        <begin position="1"/>
        <end position="25"/>
    </location>
</feature>
<dbReference type="NCBIfam" id="TIGR01409">
    <property type="entry name" value="TAT_signal_seq"/>
    <property type="match status" value="1"/>
</dbReference>
<sequence>MQRRNFLKSSAAVAAVAATGGIASATNLPVSDKEFYEFRIYQLTGGGSKNILKSYFTEALMPLFAKFGVKLGAFEELDKEEPPKVYILFVYPSTDVYFKLQKELTTNSEYLAAAKTYFELPAAKPVFERYETFLTEAFDAIPKHRTPDKSRGLFELRTYESYNEDAARRKIAMFNNEELPLFDKVELHPVFFSKILAGKFMPALMYMLWFKDMDQREANWKNFVDSPEWKAMSAKPIYADTVSKVHRKFLTPTDYSQI</sequence>
<feature type="chain" id="PRO_5024444133" description="NIPSNAP domain-containing protein" evidence="1">
    <location>
        <begin position="26"/>
        <end position="258"/>
    </location>
</feature>
<accession>A0A5K7SFN7</accession>
<dbReference type="RefSeq" id="WP_318348517.1">
    <property type="nucleotide sequence ID" value="NZ_AP018694.1"/>
</dbReference>
<dbReference type="InterPro" id="IPR011008">
    <property type="entry name" value="Dimeric_a/b-barrel"/>
</dbReference>
<protein>
    <recommendedName>
        <fullName evidence="2">NIPSNAP domain-containing protein</fullName>
    </recommendedName>
</protein>
<evidence type="ECO:0000259" key="2">
    <source>
        <dbReference type="Pfam" id="PF07978"/>
    </source>
</evidence>
<dbReference type="EMBL" id="AP018694">
    <property type="protein sequence ID" value="BBE20363.1"/>
    <property type="molecule type" value="Genomic_DNA"/>
</dbReference>
<reference evidence="3" key="1">
    <citation type="journal article" date="2020" name="Int. J. Syst. Evol. Microbiol.">
        <title>Aquipluma nitroreducens gen. nov. sp. nov., a novel facultatively anaerobic bacterium isolated from a freshwater lake.</title>
        <authorList>
            <person name="Watanabe M."/>
            <person name="Kojima H."/>
            <person name="Fukui M."/>
        </authorList>
    </citation>
    <scope>NUCLEOTIDE SEQUENCE</scope>
    <source>
        <strain evidence="3">MeG22</strain>
    </source>
</reference>
<dbReference type="InterPro" id="IPR006311">
    <property type="entry name" value="TAT_signal"/>
</dbReference>
<dbReference type="InterPro" id="IPR012577">
    <property type="entry name" value="NIPSNAP"/>
</dbReference>
<dbReference type="AlphaFoldDB" id="A0A5K7SFN7"/>
<evidence type="ECO:0000313" key="3">
    <source>
        <dbReference type="EMBL" id="BBE20363.1"/>
    </source>
</evidence>
<dbReference type="Gene3D" id="3.30.70.100">
    <property type="match status" value="2"/>
</dbReference>
<evidence type="ECO:0000313" key="4">
    <source>
        <dbReference type="Proteomes" id="UP001193389"/>
    </source>
</evidence>
<keyword evidence="4" id="KW-1185">Reference proteome</keyword>
<proteinExistence type="predicted"/>
<dbReference type="InterPro" id="IPR019546">
    <property type="entry name" value="TAT_signal_bac_arc"/>
</dbReference>
<feature type="domain" description="NIPSNAP" evidence="2">
    <location>
        <begin position="154"/>
        <end position="257"/>
    </location>
</feature>
<keyword evidence="1" id="KW-0732">Signal</keyword>
<gene>
    <name evidence="3" type="ORF">AQPE_4554</name>
</gene>
<dbReference type="Pfam" id="PF10518">
    <property type="entry name" value="TAT_signal"/>
    <property type="match status" value="1"/>
</dbReference>
<evidence type="ECO:0000256" key="1">
    <source>
        <dbReference type="SAM" id="SignalP"/>
    </source>
</evidence>
<dbReference type="Pfam" id="PF07978">
    <property type="entry name" value="NIPSNAP"/>
    <property type="match status" value="1"/>
</dbReference>
<dbReference type="KEGG" id="anf:AQPE_4554"/>
<dbReference type="PROSITE" id="PS51318">
    <property type="entry name" value="TAT"/>
    <property type="match status" value="1"/>
</dbReference>
<dbReference type="SUPFAM" id="SSF54909">
    <property type="entry name" value="Dimeric alpha+beta barrel"/>
    <property type="match status" value="1"/>
</dbReference>
<name>A0A5K7SFN7_9BACT</name>
<organism evidence="3 4">
    <name type="scientific">Aquipluma nitroreducens</name>
    <dbReference type="NCBI Taxonomy" id="2010828"/>
    <lineage>
        <taxon>Bacteria</taxon>
        <taxon>Pseudomonadati</taxon>
        <taxon>Bacteroidota</taxon>
        <taxon>Bacteroidia</taxon>
        <taxon>Marinilabiliales</taxon>
        <taxon>Prolixibacteraceae</taxon>
        <taxon>Aquipluma</taxon>
    </lineage>
</organism>
<dbReference type="Proteomes" id="UP001193389">
    <property type="component" value="Chromosome"/>
</dbReference>